<dbReference type="Proteomes" id="UP001054837">
    <property type="component" value="Unassembled WGS sequence"/>
</dbReference>
<dbReference type="PANTHER" id="PTHR46730">
    <property type="entry name" value="POLYCYSTIN-1"/>
    <property type="match status" value="1"/>
</dbReference>
<comment type="subcellular location">
    <subcellularLocation>
        <location evidence="1">Membrane</location>
    </subcellularLocation>
</comment>
<evidence type="ECO:0000256" key="6">
    <source>
        <dbReference type="SAM" id="Coils"/>
    </source>
</evidence>
<protein>
    <recommendedName>
        <fullName evidence="7">PKD/REJ-like domain-containing protein</fullName>
    </recommendedName>
</protein>
<feature type="coiled-coil region" evidence="6">
    <location>
        <begin position="1935"/>
        <end position="1962"/>
    </location>
</feature>
<sequence length="2294" mass="261014">MNHESAEFRFSAGDYPVLNSMQPSACQEYCKQENFSYAAVMAEQFCLCSYTNNDYPEVDEPCCTNSNYSCNAEEMAAMEVDGPPEIMVQLNIQRKSDGTVEYSVEMNSTVMASLRFFYDGEEIREPTNGMDIQDTFLFTNAQIPGRHTATVLAVDAVTGYVSVSVEKEIFIPDMEVSLDLICPQRLWTGETGICNVTILRGTDLQLAIQFGDEDAEEFVIPDATVIPVGLPIPHLPKPSPEGDDLPPEKVHVSIGQLPFSILVGFDFLANDTGSFEVQLLVPKCDEGESFCHSCQSSCPEKGVSICSEDTETFSSFEKACVNLKDDHVATSYPGDFTLVKTLSIDVEEPGYNYESLDETDYTELQPGYVIALKRVETSVVAYVGATEEEQEWLGFVDRNQDGDLLDVHHFLRPIVVIPMNISFWHNFTKAGTYKVKAKMSSDPDGIEDEKEAVVIVTTVLSGLLLWPPQNCTKVGASATLEATLDNGMNVTFTWMTDEFGEKYYNFEEAPVFMVENYTCFKEGNFSVTLNVSDGLISEEAVADVCCINHVSRNWILETNSPRIAPPGEITISLYYTGNMIYFPQGSSADIDFGDNEIKMDIPIENESFNVTETHIYQQGGIYNVTVQVYNSFDMEIFVTEVLLLDKLSDLTVSARYAEEEDGDIKDLHGPEKTDVPVNALVNFTCNISGTVENYTMEIEEKVLNQDFPHNIFRYQFESIGVYSVTFKASNFLEESNNVTLQIRVMTETTGLGLQASPSSIKPGEEVAFNIEFESTDPFTCISFDADEGEVLEAFGSEETCRLLIEDGMHFNQRESKRRRRETVEATWVDDGNISIIYSYETASTFHPVAKAFNTIFEVNATAEVVVAMPPSNIWIENNSTNIKRPMTYFKEETFRLETTALVYDHPSRSYEMNWQIDKITPSNDVIETIDISSIRSRNCSALRIPSRFLDAGLYKIVYTIDIYANETLQESPSCFTYLEILNSNLRPMIIKGGASYILRGHDQMVYLEAEKYSEDPDDPQDKEFEMEWSCSYVDARDYPSDNDVYDEDISLSDQTITKSKMKEVATEEECFKELKTSEDLKVSELIFNTAELQDYYTLYEIVVTVSKGSRKKQARIYLDVIQKIPPGLIILCEKSVACRITEEGFIVNPSEWLAVRAECFTECANGNIRYEWEIYGIDDDSQDKVFLEDWTDYIIMDEDRLGINQTFFKAYPDLLSFHIKVIGTDADEDRPKGVAKLYIRTNIPPKPGTCTLNSNTGLATISIFQMNFAGWSDPDGRKLQDFSVYSFYEGRKYHIHYGVKTSVDFILPPGESKIFCSVKDEIGAVTELFVDNVITTSPDNETLEEWKASVNVEFFMVEGKMSVMAQAIASEAIVEEQDRKNNRLSVASEVDKVWKEYWELTGIDSSYYTKEAREEIEAELRDKRMGGTEKEAKKNFEMLQSLEILPFEVIEDSEVYGQAVSALAETRPLNKGSKHLLTEFIEEMADSILETEVPHPEDKTISNRLLANVMNSLSKSISEEMIGGNFLDSELEEAYELFKYNITEPNFFILYVEGSRWEVEEKVHQTKIEGAKNASEEEVHDQTELIRNVTNKMKMSIAKDLMVGEDPLVISSNSGFELKVEKRHADEISGETIENEGTSITLPNSCVLLGKPSNCRQTRAANSEADSPSLGLVVVKWSNILETEGTESVGLSSDSNTLDFSLTNRNGNETLKIKDAAEPFEICLGTSESSEGAGNTRLRHVQPNFGDKDEFLVYHQLTVDKKGMAVKVQFTPDEKSTPFVFFYGVGYKPSLLVYEERLFIGNLKTEGVEPVKMQPQTTETPPERLYTACEVLPDCLCNLEIAHSAKHAHKLPNPLMPIVRFPSEKIEEDDKLKRVRDLMTDFSGSRAEEAKLREKFEDRAEQLMKDLKIESPKYGWIPKEDRPIENSGDRLKYELEQSRYQLAEVRNQMHSLKRELTLYRKLVRQEVGGCYDLHHLMGDKNWKGRAEEIERLKNEIAHMESKAYGHKYLRNPISIPQYNPRFPRIDDLVPKTQVECLRKEAIKKKEDTEGQQLSNFMKEYGNLALMYKASSIHNKILAQELRSLKEQLERHNCKAKEDIDLIKNLTAHQMQMREMLEREAHLATLVDKCQESDNVEFDEKLDAEKYKALWEVSEYQKQSLYEMVRVLAERLDDIMQKAEEAEKHCLENKNRRNELEEQLQVQKEARLATAKSEKKAKPKKPVAGGQNLPITEVLQAVREENDFLKNFLRRSIETKEEDLKLYRFTMKSIRAQYFEALEKIKKLKEEQELETPKK</sequence>
<gene>
    <name evidence="8" type="primary">AVEN_243272_1</name>
    <name evidence="8" type="ORF">CDAR_22791</name>
</gene>
<keyword evidence="9" id="KW-1185">Reference proteome</keyword>
<dbReference type="GO" id="GO:0005886">
    <property type="term" value="C:plasma membrane"/>
    <property type="evidence" value="ECO:0007669"/>
    <property type="project" value="TreeGrafter"/>
</dbReference>
<accession>A0AAV4S2L4</accession>
<name>A0AAV4S2L4_9ARAC</name>
<evidence type="ECO:0000313" key="9">
    <source>
        <dbReference type="Proteomes" id="UP001054837"/>
    </source>
</evidence>
<evidence type="ECO:0000259" key="7">
    <source>
        <dbReference type="Pfam" id="PF02010"/>
    </source>
</evidence>
<evidence type="ECO:0000313" key="8">
    <source>
        <dbReference type="EMBL" id="GIY27204.1"/>
    </source>
</evidence>
<evidence type="ECO:0000256" key="2">
    <source>
        <dbReference type="ARBA" id="ARBA00022692"/>
    </source>
</evidence>
<evidence type="ECO:0000256" key="1">
    <source>
        <dbReference type="ARBA" id="ARBA00004370"/>
    </source>
</evidence>
<evidence type="ECO:0000256" key="3">
    <source>
        <dbReference type="ARBA" id="ARBA00022737"/>
    </source>
</evidence>
<evidence type="ECO:0000256" key="4">
    <source>
        <dbReference type="ARBA" id="ARBA00022989"/>
    </source>
</evidence>
<dbReference type="SUPFAM" id="SSF49299">
    <property type="entry name" value="PKD domain"/>
    <property type="match status" value="1"/>
</dbReference>
<feature type="coiled-coil region" evidence="6">
    <location>
        <begin position="2074"/>
        <end position="2101"/>
    </location>
</feature>
<proteinExistence type="predicted"/>
<keyword evidence="6" id="KW-0175">Coiled coil</keyword>
<dbReference type="InterPro" id="IPR002859">
    <property type="entry name" value="PKD/REJ-like"/>
</dbReference>
<dbReference type="PANTHER" id="PTHR46730:SF1">
    <property type="entry name" value="PLAT DOMAIN-CONTAINING PROTEIN"/>
    <property type="match status" value="1"/>
</dbReference>
<dbReference type="EMBL" id="BPLQ01007033">
    <property type="protein sequence ID" value="GIY27204.1"/>
    <property type="molecule type" value="Genomic_DNA"/>
</dbReference>
<dbReference type="GO" id="GO:0005261">
    <property type="term" value="F:monoatomic cation channel activity"/>
    <property type="evidence" value="ECO:0007669"/>
    <property type="project" value="TreeGrafter"/>
</dbReference>
<dbReference type="CDD" id="cd00146">
    <property type="entry name" value="PKD"/>
    <property type="match status" value="1"/>
</dbReference>
<keyword evidence="5" id="KW-0472">Membrane</keyword>
<organism evidence="8 9">
    <name type="scientific">Caerostris darwini</name>
    <dbReference type="NCBI Taxonomy" id="1538125"/>
    <lineage>
        <taxon>Eukaryota</taxon>
        <taxon>Metazoa</taxon>
        <taxon>Ecdysozoa</taxon>
        <taxon>Arthropoda</taxon>
        <taxon>Chelicerata</taxon>
        <taxon>Arachnida</taxon>
        <taxon>Araneae</taxon>
        <taxon>Araneomorphae</taxon>
        <taxon>Entelegynae</taxon>
        <taxon>Araneoidea</taxon>
        <taxon>Araneidae</taxon>
        <taxon>Caerostris</taxon>
    </lineage>
</organism>
<keyword evidence="4" id="KW-1133">Transmembrane helix</keyword>
<keyword evidence="3" id="KW-0677">Repeat</keyword>
<dbReference type="Pfam" id="PF02010">
    <property type="entry name" value="REJ"/>
    <property type="match status" value="1"/>
</dbReference>
<dbReference type="InterPro" id="IPR035986">
    <property type="entry name" value="PKD_dom_sf"/>
</dbReference>
<evidence type="ECO:0000256" key="5">
    <source>
        <dbReference type="ARBA" id="ARBA00023136"/>
    </source>
</evidence>
<feature type="domain" description="PKD/REJ-like" evidence="7">
    <location>
        <begin position="911"/>
        <end position="1330"/>
    </location>
</feature>
<comment type="caution">
    <text evidence="8">The sequence shown here is derived from an EMBL/GenBank/DDBJ whole genome shotgun (WGS) entry which is preliminary data.</text>
</comment>
<keyword evidence="2" id="KW-0812">Transmembrane</keyword>
<dbReference type="GO" id="GO:0006816">
    <property type="term" value="P:calcium ion transport"/>
    <property type="evidence" value="ECO:0007669"/>
    <property type="project" value="TreeGrafter"/>
</dbReference>
<feature type="coiled-coil region" evidence="6">
    <location>
        <begin position="2164"/>
        <end position="2205"/>
    </location>
</feature>
<reference evidence="8 9" key="1">
    <citation type="submission" date="2021-06" db="EMBL/GenBank/DDBJ databases">
        <title>Caerostris darwini draft genome.</title>
        <authorList>
            <person name="Kono N."/>
            <person name="Arakawa K."/>
        </authorList>
    </citation>
    <scope>NUCLEOTIDE SEQUENCE [LARGE SCALE GENOMIC DNA]</scope>
</reference>